<feature type="transmembrane region" description="Helical" evidence="5">
    <location>
        <begin position="112"/>
        <end position="129"/>
    </location>
</feature>
<evidence type="ECO:0000256" key="2">
    <source>
        <dbReference type="ARBA" id="ARBA00022692"/>
    </source>
</evidence>
<protein>
    <recommendedName>
        <fullName evidence="6">Integral membrane bound transporter domain-containing protein</fullName>
    </recommendedName>
</protein>
<evidence type="ECO:0000256" key="4">
    <source>
        <dbReference type="ARBA" id="ARBA00023136"/>
    </source>
</evidence>
<feature type="transmembrane region" description="Helical" evidence="5">
    <location>
        <begin position="89"/>
        <end position="105"/>
    </location>
</feature>
<feature type="transmembrane region" description="Helical" evidence="5">
    <location>
        <begin position="135"/>
        <end position="160"/>
    </location>
</feature>
<proteinExistence type="predicted"/>
<dbReference type="EMBL" id="LQNU01000065">
    <property type="protein sequence ID" value="KZE78389.1"/>
    <property type="molecule type" value="Genomic_DNA"/>
</dbReference>
<dbReference type="Proteomes" id="UP000076630">
    <property type="component" value="Unassembled WGS sequence"/>
</dbReference>
<dbReference type="GO" id="GO:0016020">
    <property type="term" value="C:membrane"/>
    <property type="evidence" value="ECO:0007669"/>
    <property type="project" value="UniProtKB-SubCell"/>
</dbReference>
<evidence type="ECO:0000313" key="8">
    <source>
        <dbReference type="Proteomes" id="UP000076630"/>
    </source>
</evidence>
<dbReference type="OrthoDB" id="670056at2"/>
<evidence type="ECO:0000256" key="1">
    <source>
        <dbReference type="ARBA" id="ARBA00004141"/>
    </source>
</evidence>
<keyword evidence="3 5" id="KW-1133">Transmembrane helix</keyword>
<keyword evidence="8" id="KW-1185">Reference proteome</keyword>
<sequence>MLRNLITRIITSPVIIYTIRCFIGFYIGYLLFLKFPNYEILWTLISIMLVISPEGKNSKKLSIERFKSNLVGSIVGLVCLEIHPSPDFYICLLGVFLTIMTCYLFKILNMARVALVALIIILVQPHTAASVEATPLFRCLAVTLGCVIGLTITVTTSMVIRSMKKHYGIPRD</sequence>
<feature type="domain" description="Integral membrane bound transporter" evidence="6">
    <location>
        <begin position="30"/>
        <end position="151"/>
    </location>
</feature>
<feature type="transmembrane region" description="Helical" evidence="5">
    <location>
        <begin position="12"/>
        <end position="32"/>
    </location>
</feature>
<accession>A0A161S287</accession>
<dbReference type="RefSeq" id="WP_038984381.1">
    <property type="nucleotide sequence ID" value="NZ_JACAJP010000037.1"/>
</dbReference>
<comment type="subcellular location">
    <subcellularLocation>
        <location evidence="1">Membrane</location>
        <topology evidence="1">Multi-pass membrane protein</topology>
    </subcellularLocation>
</comment>
<gene>
    <name evidence="7" type="ORF">AV926_12950</name>
</gene>
<reference evidence="7 8" key="1">
    <citation type="submission" date="2016-01" db="EMBL/GenBank/DDBJ databases">
        <title>Whole genome sequencing of Myroides marinus L41.</title>
        <authorList>
            <person name="Hong K.W."/>
        </authorList>
    </citation>
    <scope>NUCLEOTIDE SEQUENCE [LARGE SCALE GENOMIC DNA]</scope>
    <source>
        <strain evidence="7 8">L41</strain>
    </source>
</reference>
<evidence type="ECO:0000256" key="3">
    <source>
        <dbReference type="ARBA" id="ARBA00022989"/>
    </source>
</evidence>
<dbReference type="Pfam" id="PF13515">
    <property type="entry name" value="FUSC_2"/>
    <property type="match status" value="1"/>
</dbReference>
<keyword evidence="4 5" id="KW-0472">Membrane</keyword>
<dbReference type="AlphaFoldDB" id="A0A161S287"/>
<organism evidence="7 8">
    <name type="scientific">Myroides marinus</name>
    <dbReference type="NCBI Taxonomy" id="703342"/>
    <lineage>
        <taxon>Bacteria</taxon>
        <taxon>Pseudomonadati</taxon>
        <taxon>Bacteroidota</taxon>
        <taxon>Flavobacteriia</taxon>
        <taxon>Flavobacteriales</taxon>
        <taxon>Flavobacteriaceae</taxon>
        <taxon>Myroides</taxon>
    </lineage>
</organism>
<evidence type="ECO:0000313" key="7">
    <source>
        <dbReference type="EMBL" id="KZE78389.1"/>
    </source>
</evidence>
<evidence type="ECO:0000259" key="6">
    <source>
        <dbReference type="Pfam" id="PF13515"/>
    </source>
</evidence>
<evidence type="ECO:0000256" key="5">
    <source>
        <dbReference type="SAM" id="Phobius"/>
    </source>
</evidence>
<dbReference type="InterPro" id="IPR049453">
    <property type="entry name" value="Memb_transporter_dom"/>
</dbReference>
<comment type="caution">
    <text evidence="7">The sequence shown here is derived from an EMBL/GenBank/DDBJ whole genome shotgun (WGS) entry which is preliminary data.</text>
</comment>
<keyword evidence="2 5" id="KW-0812">Transmembrane</keyword>
<name>A0A161S287_9FLAO</name>